<feature type="domain" description="Flavin reductase like" evidence="5">
    <location>
        <begin position="20"/>
        <end position="179"/>
    </location>
</feature>
<accession>B4DB69</accession>
<evidence type="ECO:0000256" key="3">
    <source>
        <dbReference type="ARBA" id="ARBA00022643"/>
    </source>
</evidence>
<dbReference type="STRING" id="497964.CfE428DRAFT_6160"/>
<reference evidence="6 7" key="1">
    <citation type="journal article" date="2011" name="J. Bacteriol.">
        <title>Genome sequence of Chthoniobacter flavus Ellin428, an aerobic heterotrophic soil bacterium.</title>
        <authorList>
            <person name="Kant R."/>
            <person name="van Passel M.W."/>
            <person name="Palva A."/>
            <person name="Lucas S."/>
            <person name="Lapidus A."/>
            <person name="Glavina Del Rio T."/>
            <person name="Dalin E."/>
            <person name="Tice H."/>
            <person name="Bruce D."/>
            <person name="Goodwin L."/>
            <person name="Pitluck S."/>
            <person name="Larimer F.W."/>
            <person name="Land M.L."/>
            <person name="Hauser L."/>
            <person name="Sangwan P."/>
            <person name="de Vos W.M."/>
            <person name="Janssen P.H."/>
            <person name="Smidt H."/>
        </authorList>
    </citation>
    <scope>NUCLEOTIDE SEQUENCE [LARGE SCALE GENOMIC DNA]</scope>
    <source>
        <strain evidence="6 7">Ellin428</strain>
    </source>
</reference>
<dbReference type="eggNOG" id="COG1853">
    <property type="taxonomic scope" value="Bacteria"/>
</dbReference>
<gene>
    <name evidence="6" type="ORF">CfE428DRAFT_6160</name>
</gene>
<evidence type="ECO:0000256" key="2">
    <source>
        <dbReference type="ARBA" id="ARBA00022630"/>
    </source>
</evidence>
<dbReference type="RefSeq" id="WP_006983479.1">
    <property type="nucleotide sequence ID" value="NZ_ABVL01000035.1"/>
</dbReference>
<evidence type="ECO:0000259" key="5">
    <source>
        <dbReference type="SMART" id="SM00903"/>
    </source>
</evidence>
<sequence>MELDLVGKHADRAYAVLASLITPRPIAWVTTMSPEGKVNAAPFSFFNVLGDEPPIVGFCPGDRDEGTPKDTARNVRLTHEFVVNLVDEGVAEAMNKTSATVPYGTDELALAGLTTAPSSVVKAPRIAEAPASFECEEWGTLQIGANRLIIGLVKRAHIRDSLFDPETMRVRTEDFQVIGRMASPHWYCHTRDRFEMVRPK</sequence>
<comment type="similarity">
    <text evidence="4">Belongs to the flavoredoxin family.</text>
</comment>
<evidence type="ECO:0000313" key="7">
    <source>
        <dbReference type="Proteomes" id="UP000005824"/>
    </source>
</evidence>
<dbReference type="InterPro" id="IPR012349">
    <property type="entry name" value="Split_barrel_FMN-bd"/>
</dbReference>
<dbReference type="PANTHER" id="PTHR33798">
    <property type="entry name" value="FLAVOPROTEIN OXYGENASE"/>
    <property type="match status" value="1"/>
</dbReference>
<dbReference type="Pfam" id="PF01613">
    <property type="entry name" value="Flavin_Reduct"/>
    <property type="match status" value="1"/>
</dbReference>
<dbReference type="Gene3D" id="2.30.110.10">
    <property type="entry name" value="Electron Transport, Fmn-binding Protein, Chain A"/>
    <property type="match status" value="1"/>
</dbReference>
<comment type="caution">
    <text evidence="6">The sequence shown here is derived from an EMBL/GenBank/DDBJ whole genome shotgun (WGS) entry which is preliminary data.</text>
</comment>
<dbReference type="SUPFAM" id="SSF50475">
    <property type="entry name" value="FMN-binding split barrel"/>
    <property type="match status" value="1"/>
</dbReference>
<dbReference type="GO" id="GO:0010181">
    <property type="term" value="F:FMN binding"/>
    <property type="evidence" value="ECO:0007669"/>
    <property type="project" value="InterPro"/>
</dbReference>
<dbReference type="InParanoid" id="B4DB69"/>
<dbReference type="InterPro" id="IPR002563">
    <property type="entry name" value="Flavin_Rdtase-like_dom"/>
</dbReference>
<comment type="cofactor">
    <cofactor evidence="1">
        <name>FMN</name>
        <dbReference type="ChEBI" id="CHEBI:58210"/>
    </cofactor>
</comment>
<dbReference type="AlphaFoldDB" id="B4DB69"/>
<dbReference type="Proteomes" id="UP000005824">
    <property type="component" value="Unassembled WGS sequence"/>
</dbReference>
<name>B4DB69_9BACT</name>
<keyword evidence="2" id="KW-0285">Flavoprotein</keyword>
<dbReference type="GO" id="GO:0016646">
    <property type="term" value="F:oxidoreductase activity, acting on the CH-NH group of donors, NAD or NADP as acceptor"/>
    <property type="evidence" value="ECO:0007669"/>
    <property type="project" value="UniProtKB-ARBA"/>
</dbReference>
<dbReference type="SMART" id="SM00903">
    <property type="entry name" value="Flavin_Reduct"/>
    <property type="match status" value="1"/>
</dbReference>
<evidence type="ECO:0000256" key="1">
    <source>
        <dbReference type="ARBA" id="ARBA00001917"/>
    </source>
</evidence>
<evidence type="ECO:0000313" key="6">
    <source>
        <dbReference type="EMBL" id="EDY16347.1"/>
    </source>
</evidence>
<organism evidence="6 7">
    <name type="scientific">Chthoniobacter flavus Ellin428</name>
    <dbReference type="NCBI Taxonomy" id="497964"/>
    <lineage>
        <taxon>Bacteria</taxon>
        <taxon>Pseudomonadati</taxon>
        <taxon>Verrucomicrobiota</taxon>
        <taxon>Spartobacteria</taxon>
        <taxon>Chthoniobacterales</taxon>
        <taxon>Chthoniobacteraceae</taxon>
        <taxon>Chthoniobacter</taxon>
    </lineage>
</organism>
<proteinExistence type="inferred from homology"/>
<dbReference type="EMBL" id="ABVL01000035">
    <property type="protein sequence ID" value="EDY16347.1"/>
    <property type="molecule type" value="Genomic_DNA"/>
</dbReference>
<evidence type="ECO:0000256" key="4">
    <source>
        <dbReference type="ARBA" id="ARBA00038054"/>
    </source>
</evidence>
<dbReference type="PANTHER" id="PTHR33798:SF5">
    <property type="entry name" value="FLAVIN REDUCTASE LIKE DOMAIN-CONTAINING PROTEIN"/>
    <property type="match status" value="1"/>
</dbReference>
<keyword evidence="3" id="KW-0288">FMN</keyword>
<keyword evidence="7" id="KW-1185">Reference proteome</keyword>
<protein>
    <submittedName>
        <fullName evidence="6">Conserved protein/domain typically associated with flavoprotein oxygenase DIM6/NTAB family-like protein</fullName>
    </submittedName>
</protein>